<evidence type="ECO:0000256" key="2">
    <source>
        <dbReference type="SAM" id="MobiDB-lite"/>
    </source>
</evidence>
<evidence type="ECO:0000313" key="4">
    <source>
        <dbReference type="EMBL" id="AMB59429.1"/>
    </source>
</evidence>
<sequence length="414" mass="44095">MTSTNAPSRPTAALAPSPLTLPGGAPAAGAWTLSESALHINHGSFGAVPRVAQLRQNELRAEMDADPVAWFSFLPERIGAVRREIAAFVGAPAEHTAIVPNASAGATVVYSSLSMDRGAEIVVTDHGYGAVTMGAERMARRYGGTVVTAHVPLHATPAEAHEAVMAACSGRTRLIVIDHITSATARFMPVAEIAVSARARGIVTLVDGAHVPGLYDNPLDGVDCDFWIGNLHKFACAPRGTAVLLAPTELRSELYPLVDSWGSPLEFPERFDTQGTLDLTSYLAAPTATGFIADTWGWGAARRYITELADYAEDLVAAAFAERTGEDHRVDVGSPVSALRLVRLPDGLAGSHPTADALRNRVVSEFNIEGAFTSFGGVGYFRLSAHVYNTAADFEEFVERMVPTLCDWARDAER</sequence>
<feature type="region of interest" description="Disordered" evidence="2">
    <location>
        <begin position="1"/>
        <end position="20"/>
    </location>
</feature>
<dbReference type="PANTHER" id="PTHR43092:SF2">
    <property type="entry name" value="HERCYNYLCYSTEINE SULFOXIDE LYASE"/>
    <property type="match status" value="1"/>
</dbReference>
<dbReference type="Proteomes" id="UP000058305">
    <property type="component" value="Chromosome"/>
</dbReference>
<dbReference type="Pfam" id="PF00266">
    <property type="entry name" value="Aminotran_5"/>
    <property type="match status" value="1"/>
</dbReference>
<dbReference type="RefSeq" id="WP_067229228.1">
    <property type="nucleotide sequence ID" value="NZ_CP014145.1"/>
</dbReference>
<dbReference type="Gene3D" id="3.90.1150.10">
    <property type="entry name" value="Aspartate Aminotransferase, domain 1"/>
    <property type="match status" value="1"/>
</dbReference>
<organism evidence="4 5">
    <name type="scientific">Microterricola viridarii</name>
    <dbReference type="NCBI Taxonomy" id="412690"/>
    <lineage>
        <taxon>Bacteria</taxon>
        <taxon>Bacillati</taxon>
        <taxon>Actinomycetota</taxon>
        <taxon>Actinomycetes</taxon>
        <taxon>Micrococcales</taxon>
        <taxon>Microbacteriaceae</taxon>
        <taxon>Microterricola</taxon>
    </lineage>
</organism>
<dbReference type="Gene3D" id="3.40.640.10">
    <property type="entry name" value="Type I PLP-dependent aspartate aminotransferase-like (Major domain)"/>
    <property type="match status" value="1"/>
</dbReference>
<dbReference type="PANTHER" id="PTHR43092">
    <property type="entry name" value="L-CYSTEINE DESULFHYDRASE"/>
    <property type="match status" value="1"/>
</dbReference>
<dbReference type="EMBL" id="CP014145">
    <property type="protein sequence ID" value="AMB59429.1"/>
    <property type="molecule type" value="Genomic_DNA"/>
</dbReference>
<evidence type="ECO:0000313" key="5">
    <source>
        <dbReference type="Proteomes" id="UP000058305"/>
    </source>
</evidence>
<evidence type="ECO:0000256" key="1">
    <source>
        <dbReference type="ARBA" id="ARBA00022898"/>
    </source>
</evidence>
<dbReference type="InterPro" id="IPR015421">
    <property type="entry name" value="PyrdxlP-dep_Trfase_major"/>
</dbReference>
<keyword evidence="1" id="KW-0663">Pyridoxal phosphate</keyword>
<dbReference type="InterPro" id="IPR000192">
    <property type="entry name" value="Aminotrans_V_dom"/>
</dbReference>
<keyword evidence="4" id="KW-0032">Aminotransferase</keyword>
<feature type="domain" description="Aminotransferase class V" evidence="3">
    <location>
        <begin position="79"/>
        <end position="308"/>
    </location>
</feature>
<evidence type="ECO:0000259" key="3">
    <source>
        <dbReference type="Pfam" id="PF00266"/>
    </source>
</evidence>
<dbReference type="InterPro" id="IPR015424">
    <property type="entry name" value="PyrdxlP-dep_Trfase"/>
</dbReference>
<gene>
    <name evidence="4" type="ORF">AWU67_11780</name>
</gene>
<name>A0A0X8E480_9MICO</name>
<accession>A0A0X8E480</accession>
<dbReference type="SUPFAM" id="SSF53383">
    <property type="entry name" value="PLP-dependent transferases"/>
    <property type="match status" value="1"/>
</dbReference>
<dbReference type="OrthoDB" id="250246at2"/>
<protein>
    <submittedName>
        <fullName evidence="4">Aminotransferase class V</fullName>
    </submittedName>
</protein>
<keyword evidence="5" id="KW-1185">Reference proteome</keyword>
<dbReference type="InterPro" id="IPR015422">
    <property type="entry name" value="PyrdxlP-dep_Trfase_small"/>
</dbReference>
<reference evidence="5" key="2">
    <citation type="submission" date="2016-01" db="EMBL/GenBank/DDBJ databases">
        <title>First complete genome sequence of a species in the genus Microterricola, an extremophilic cold active enzyme producing strain ERGS5:02 isolated from Sikkim Himalaya.</title>
        <authorList>
            <person name="Kumar R."/>
            <person name="Singh D."/>
            <person name="Swarnkar M.K."/>
        </authorList>
    </citation>
    <scope>NUCLEOTIDE SEQUENCE [LARGE SCALE GENOMIC DNA]</scope>
    <source>
        <strain evidence="5">ERGS5:02</strain>
    </source>
</reference>
<dbReference type="GO" id="GO:0008483">
    <property type="term" value="F:transaminase activity"/>
    <property type="evidence" value="ECO:0007669"/>
    <property type="project" value="UniProtKB-KW"/>
</dbReference>
<dbReference type="AlphaFoldDB" id="A0A0X8E480"/>
<keyword evidence="4" id="KW-0808">Transferase</keyword>
<reference evidence="4 5" key="1">
    <citation type="journal article" date="2016" name="J. Biotechnol.">
        <title>First complete genome sequence of a species in the genus Microterricola, an extremophilic cold active enzyme producing bacterial strain ERGS5:02 isolated from Sikkim Himalaya.</title>
        <authorList>
            <person name="Himanshu"/>
            <person name="Swarnkar M.K."/>
            <person name="Singh D."/>
            <person name="Kumar R."/>
        </authorList>
    </citation>
    <scope>NUCLEOTIDE SEQUENCE [LARGE SCALE GENOMIC DNA]</scope>
    <source>
        <strain evidence="4 5">ERGS5:02</strain>
    </source>
</reference>
<proteinExistence type="predicted"/>
<dbReference type="KEGG" id="mvd:AWU67_11780"/>